<keyword evidence="7 9" id="KW-0234">DNA repair</keyword>
<evidence type="ECO:0000256" key="5">
    <source>
        <dbReference type="ARBA" id="ARBA00022679"/>
    </source>
</evidence>
<feature type="active site" description="Nucleophile; methyl group acceptor" evidence="9">
    <location>
        <position position="144"/>
    </location>
</feature>
<dbReference type="CDD" id="cd06445">
    <property type="entry name" value="ATase"/>
    <property type="match status" value="1"/>
</dbReference>
<gene>
    <name evidence="12" type="ORF">C3E79_08945</name>
</gene>
<evidence type="ECO:0000256" key="7">
    <source>
        <dbReference type="ARBA" id="ARBA00023204"/>
    </source>
</evidence>
<evidence type="ECO:0000259" key="10">
    <source>
        <dbReference type="Pfam" id="PF01035"/>
    </source>
</evidence>
<dbReference type="InterPro" id="IPR036631">
    <property type="entry name" value="MGMT_N_sf"/>
</dbReference>
<evidence type="ECO:0000256" key="6">
    <source>
        <dbReference type="ARBA" id="ARBA00022763"/>
    </source>
</evidence>
<dbReference type="GO" id="GO:0003908">
    <property type="term" value="F:methylated-DNA-[protein]-cysteine S-methyltransferase activity"/>
    <property type="evidence" value="ECO:0007669"/>
    <property type="project" value="UniProtKB-UniRule"/>
</dbReference>
<keyword evidence="5 9" id="KW-0808">Transferase</keyword>
<keyword evidence="13" id="KW-1185">Reference proteome</keyword>
<evidence type="ECO:0000256" key="3">
    <source>
        <dbReference type="ARBA" id="ARBA00022490"/>
    </source>
</evidence>
<dbReference type="PANTHER" id="PTHR10815:SF13">
    <property type="entry name" value="METHYLATED-DNA--PROTEIN-CYSTEINE METHYLTRANSFERASE"/>
    <property type="match status" value="1"/>
</dbReference>
<dbReference type="OrthoDB" id="9802228at2"/>
<protein>
    <recommendedName>
        <fullName evidence="9">Methylated-DNA--protein-cysteine methyltransferase</fullName>
        <ecNumber evidence="9">2.1.1.63</ecNumber>
    </recommendedName>
    <alternativeName>
        <fullName evidence="9">6-O-methylguanine-DNA methyltransferase</fullName>
        <shortName evidence="9">MGMT</shortName>
    </alternativeName>
    <alternativeName>
        <fullName evidence="9">O-6-methylguanine-DNA-alkyltransferase</fullName>
    </alternativeName>
</protein>
<keyword evidence="4 9" id="KW-0489">Methyltransferase</keyword>
<dbReference type="GO" id="GO:0005737">
    <property type="term" value="C:cytoplasm"/>
    <property type="evidence" value="ECO:0007669"/>
    <property type="project" value="UniProtKB-SubCell"/>
</dbReference>
<comment type="catalytic activity">
    <reaction evidence="8 9">
        <text>a 6-O-methyl-2'-deoxyguanosine in DNA + L-cysteinyl-[protein] = S-methyl-L-cysteinyl-[protein] + a 2'-deoxyguanosine in DNA</text>
        <dbReference type="Rhea" id="RHEA:24000"/>
        <dbReference type="Rhea" id="RHEA-COMP:10131"/>
        <dbReference type="Rhea" id="RHEA-COMP:10132"/>
        <dbReference type="Rhea" id="RHEA-COMP:11367"/>
        <dbReference type="Rhea" id="RHEA-COMP:11368"/>
        <dbReference type="ChEBI" id="CHEBI:29950"/>
        <dbReference type="ChEBI" id="CHEBI:82612"/>
        <dbReference type="ChEBI" id="CHEBI:85445"/>
        <dbReference type="ChEBI" id="CHEBI:85448"/>
        <dbReference type="EC" id="2.1.1.63"/>
    </reaction>
</comment>
<comment type="similarity">
    <text evidence="2 9">Belongs to the MGMT family.</text>
</comment>
<dbReference type="EC" id="2.1.1.63" evidence="9"/>
<sequence length="185" mass="19891">MPSSGRTARTVRHVRLPAVETFGIATVSTPIGELVVVSSEEGLARVAFAAVEEVRGEQYRAWGGGSAAEQIGEYFAGERREFDLALDWRHARGFYGSVQRALCDVGFGETVSYAELAARVGRPKAVRAAGTACALNPLPIVVPCHRVLRSDGSLGGYRGGTQAKEFLLELEAGENETGTRRRVLQ</sequence>
<keyword evidence="3 9" id="KW-0963">Cytoplasm</keyword>
<dbReference type="Gene3D" id="1.10.10.10">
    <property type="entry name" value="Winged helix-like DNA-binding domain superfamily/Winged helix DNA-binding domain"/>
    <property type="match status" value="1"/>
</dbReference>
<dbReference type="EMBL" id="CP026948">
    <property type="protein sequence ID" value="AWB84594.1"/>
    <property type="molecule type" value="Genomic_DNA"/>
</dbReference>
<dbReference type="PROSITE" id="PS00374">
    <property type="entry name" value="MGMT"/>
    <property type="match status" value="1"/>
</dbReference>
<evidence type="ECO:0000256" key="1">
    <source>
        <dbReference type="ARBA" id="ARBA00001286"/>
    </source>
</evidence>
<dbReference type="Pfam" id="PF01035">
    <property type="entry name" value="DNA_binding_1"/>
    <property type="match status" value="1"/>
</dbReference>
<name>A0A2S0WFU1_9CORY</name>
<dbReference type="NCBIfam" id="TIGR00589">
    <property type="entry name" value="ogt"/>
    <property type="match status" value="1"/>
</dbReference>
<dbReference type="HAMAP" id="MF_00772">
    <property type="entry name" value="OGT"/>
    <property type="match status" value="1"/>
</dbReference>
<comment type="catalytic activity">
    <reaction evidence="1 9">
        <text>a 4-O-methyl-thymidine in DNA + L-cysteinyl-[protein] = a thymidine in DNA + S-methyl-L-cysteinyl-[protein]</text>
        <dbReference type="Rhea" id="RHEA:53428"/>
        <dbReference type="Rhea" id="RHEA-COMP:10131"/>
        <dbReference type="Rhea" id="RHEA-COMP:10132"/>
        <dbReference type="Rhea" id="RHEA-COMP:13555"/>
        <dbReference type="Rhea" id="RHEA-COMP:13556"/>
        <dbReference type="ChEBI" id="CHEBI:29950"/>
        <dbReference type="ChEBI" id="CHEBI:82612"/>
        <dbReference type="ChEBI" id="CHEBI:137386"/>
        <dbReference type="ChEBI" id="CHEBI:137387"/>
        <dbReference type="EC" id="2.1.1.63"/>
    </reaction>
</comment>
<proteinExistence type="inferred from homology"/>
<dbReference type="SUPFAM" id="SSF53155">
    <property type="entry name" value="Methylated DNA-protein cysteine methyltransferase domain"/>
    <property type="match status" value="1"/>
</dbReference>
<organism evidence="12 13">
    <name type="scientific">Corynebacterium liangguodongii</name>
    <dbReference type="NCBI Taxonomy" id="2079535"/>
    <lineage>
        <taxon>Bacteria</taxon>
        <taxon>Bacillati</taxon>
        <taxon>Actinomycetota</taxon>
        <taxon>Actinomycetes</taxon>
        <taxon>Mycobacteriales</taxon>
        <taxon>Corynebacteriaceae</taxon>
        <taxon>Corynebacterium</taxon>
    </lineage>
</organism>
<evidence type="ECO:0000256" key="8">
    <source>
        <dbReference type="ARBA" id="ARBA00049348"/>
    </source>
</evidence>
<dbReference type="SUPFAM" id="SSF46767">
    <property type="entry name" value="Methylated DNA-protein cysteine methyltransferase, C-terminal domain"/>
    <property type="match status" value="1"/>
</dbReference>
<dbReference type="PANTHER" id="PTHR10815">
    <property type="entry name" value="METHYLATED-DNA--PROTEIN-CYSTEINE METHYLTRANSFERASE"/>
    <property type="match status" value="1"/>
</dbReference>
<dbReference type="Pfam" id="PF02870">
    <property type="entry name" value="Methyltransf_1N"/>
    <property type="match status" value="1"/>
</dbReference>
<evidence type="ECO:0000259" key="11">
    <source>
        <dbReference type="Pfam" id="PF02870"/>
    </source>
</evidence>
<evidence type="ECO:0000313" key="13">
    <source>
        <dbReference type="Proteomes" id="UP000244754"/>
    </source>
</evidence>
<dbReference type="InterPro" id="IPR036217">
    <property type="entry name" value="MethylDNA_cys_MeTrfase_DNAb"/>
</dbReference>
<dbReference type="InterPro" id="IPR023546">
    <property type="entry name" value="MGMT"/>
</dbReference>
<evidence type="ECO:0000313" key="12">
    <source>
        <dbReference type="EMBL" id="AWB84594.1"/>
    </source>
</evidence>
<dbReference type="InterPro" id="IPR008332">
    <property type="entry name" value="MethylG_MeTrfase_N"/>
</dbReference>
<evidence type="ECO:0000256" key="4">
    <source>
        <dbReference type="ARBA" id="ARBA00022603"/>
    </source>
</evidence>
<dbReference type="AlphaFoldDB" id="A0A2S0WFU1"/>
<dbReference type="FunFam" id="1.10.10.10:FF:000214">
    <property type="entry name" value="Methylated-DNA--protein-cysteine methyltransferase"/>
    <property type="match status" value="1"/>
</dbReference>
<comment type="subcellular location">
    <subcellularLocation>
        <location evidence="9">Cytoplasm</location>
    </subcellularLocation>
</comment>
<comment type="function">
    <text evidence="9">Involved in the cellular defense against the biological effects of O6-methylguanine (O6-MeG) and O4-methylthymine (O4-MeT) in DNA. Repairs the methylated nucleobase in DNA by stoichiometrically transferring the methyl group to a cysteine residue in the enzyme. This is a suicide reaction: the enzyme is irreversibly inactivated.</text>
</comment>
<dbReference type="Gene3D" id="3.30.160.70">
    <property type="entry name" value="Methylated DNA-protein cysteine methyltransferase domain"/>
    <property type="match status" value="1"/>
</dbReference>
<dbReference type="InterPro" id="IPR014048">
    <property type="entry name" value="MethylDNA_cys_MeTrfase_DNA-bd"/>
</dbReference>
<dbReference type="Proteomes" id="UP000244754">
    <property type="component" value="Chromosome"/>
</dbReference>
<dbReference type="InterPro" id="IPR001497">
    <property type="entry name" value="MethylDNA_cys_MeTrfase_AS"/>
</dbReference>
<feature type="domain" description="Methylguanine DNA methyltransferase ribonuclease-like" evidence="11">
    <location>
        <begin position="26"/>
        <end position="87"/>
    </location>
</feature>
<accession>A0A2S0WFU1</accession>
<evidence type="ECO:0000256" key="9">
    <source>
        <dbReference type="HAMAP-Rule" id="MF_00772"/>
    </source>
</evidence>
<dbReference type="GO" id="GO:0006307">
    <property type="term" value="P:DNA alkylation repair"/>
    <property type="evidence" value="ECO:0007669"/>
    <property type="project" value="UniProtKB-UniRule"/>
</dbReference>
<comment type="miscellaneous">
    <text evidence="9">This enzyme catalyzes only one turnover and therefore is not strictly catalytic. According to one definition, an enzyme is a biocatalyst that acts repeatedly and over many reaction cycles.</text>
</comment>
<dbReference type="GO" id="GO:0032259">
    <property type="term" value="P:methylation"/>
    <property type="evidence" value="ECO:0007669"/>
    <property type="project" value="UniProtKB-KW"/>
</dbReference>
<evidence type="ECO:0000256" key="2">
    <source>
        <dbReference type="ARBA" id="ARBA00008711"/>
    </source>
</evidence>
<dbReference type="KEGG" id="clia:C3E79_08945"/>
<dbReference type="InterPro" id="IPR036388">
    <property type="entry name" value="WH-like_DNA-bd_sf"/>
</dbReference>
<feature type="domain" description="Methylated-DNA-[protein]-cysteine S-methyltransferase DNA binding" evidence="10">
    <location>
        <begin position="94"/>
        <end position="172"/>
    </location>
</feature>
<keyword evidence="6 9" id="KW-0227">DNA damage</keyword>
<reference evidence="13" key="1">
    <citation type="submission" date="2018-01" db="EMBL/GenBank/DDBJ databases">
        <authorList>
            <person name="Li J."/>
        </authorList>
    </citation>
    <scope>NUCLEOTIDE SEQUENCE [LARGE SCALE GENOMIC DNA]</scope>
    <source>
        <strain evidence="13">2184</strain>
    </source>
</reference>